<sequence length="254" mass="26670">MGRGLGAVRGAERVHHEHVAQRGVLLRQGLVILALAHVHAAVFQQHQLARLHVDTVDPVAHQRHFAAEQLGPACGARRQRIGLAPHAFLRAPQVRGDHHRRALLQRALERRQRSGDALFGGDAAILDRHVQILADQHALAGEVEVGHADDGHGQLFGSGTGCRATADGHCIGCGCPQGRVYGVPALRHRPATPRNARCCCCRPAAGTTAGAGLQALPTKNPACAGFSVCCAPQVITGDGPEPRRPSPSAAGPAC</sequence>
<keyword evidence="2" id="KW-1185">Reference proteome</keyword>
<evidence type="ECO:0000313" key="1">
    <source>
        <dbReference type="EMBL" id="KAG1294895.1"/>
    </source>
</evidence>
<organism evidence="1 2">
    <name type="scientific">Rhizopus oryzae</name>
    <name type="common">Mucormycosis agent</name>
    <name type="synonym">Rhizopus arrhizus var. delemar</name>
    <dbReference type="NCBI Taxonomy" id="64495"/>
    <lineage>
        <taxon>Eukaryota</taxon>
        <taxon>Fungi</taxon>
        <taxon>Fungi incertae sedis</taxon>
        <taxon>Mucoromycota</taxon>
        <taxon>Mucoromycotina</taxon>
        <taxon>Mucoromycetes</taxon>
        <taxon>Mucorales</taxon>
        <taxon>Mucorineae</taxon>
        <taxon>Rhizopodaceae</taxon>
        <taxon>Rhizopus</taxon>
    </lineage>
</organism>
<comment type="caution">
    <text evidence="1">The sequence shown here is derived from an EMBL/GenBank/DDBJ whole genome shotgun (WGS) entry which is preliminary data.</text>
</comment>
<gene>
    <name evidence="1" type="ORF">G6F64_013382</name>
</gene>
<protein>
    <submittedName>
        <fullName evidence="1">Uncharacterized protein</fullName>
    </submittedName>
</protein>
<reference evidence="1" key="1">
    <citation type="journal article" date="2020" name="Microb. Genom.">
        <title>Genetic diversity of clinical and environmental Mucorales isolates obtained from an investigation of mucormycosis cases among solid organ transplant recipients.</title>
        <authorList>
            <person name="Nguyen M.H."/>
            <person name="Kaul D."/>
            <person name="Muto C."/>
            <person name="Cheng S.J."/>
            <person name="Richter R.A."/>
            <person name="Bruno V.M."/>
            <person name="Liu G."/>
            <person name="Beyhan S."/>
            <person name="Sundermann A.J."/>
            <person name="Mounaud S."/>
            <person name="Pasculle A.W."/>
            <person name="Nierman W.C."/>
            <person name="Driscoll E."/>
            <person name="Cumbie R."/>
            <person name="Clancy C.J."/>
            <person name="Dupont C.L."/>
        </authorList>
    </citation>
    <scope>NUCLEOTIDE SEQUENCE</scope>
    <source>
        <strain evidence="1">GL11</strain>
    </source>
</reference>
<dbReference type="AntiFam" id="ANF00180">
    <property type="entry name" value="Shadow ORF (opposite PGK1)"/>
</dbReference>
<evidence type="ECO:0000313" key="2">
    <source>
        <dbReference type="Proteomes" id="UP000716291"/>
    </source>
</evidence>
<name>A0A9P7BKL1_RHIOR</name>
<dbReference type="EMBL" id="JAANQT010005364">
    <property type="protein sequence ID" value="KAG1294895.1"/>
    <property type="molecule type" value="Genomic_DNA"/>
</dbReference>
<dbReference type="AlphaFoldDB" id="A0A9P7BKL1"/>
<accession>A0A9P7BKL1</accession>
<proteinExistence type="predicted"/>
<dbReference type="Proteomes" id="UP000716291">
    <property type="component" value="Unassembled WGS sequence"/>
</dbReference>